<proteinExistence type="predicted"/>
<keyword evidence="1" id="KW-1133">Transmembrane helix</keyword>
<sequence>MLKKSQRKLNLGFSLFMLLLLLLLVQVSIQLALIFIVSLAIGFTLQKSRFCFVAAFRDPLLIGTTKLTEALILLLAISIPGFAMVFYLFDIFNLPLNLYVTPFGIHTFIGGLLFGTGMVLAGGCASGTLMRVGEGFAMQMIALLGLFLGAFLGKYSLPYWRSIFQEFPGISLPDILGWVPAVLIQLLTLFLLWEIIRWWQKKQKGVG</sequence>
<evidence type="ECO:0000313" key="2">
    <source>
        <dbReference type="EMBL" id="CDX00276.1"/>
    </source>
</evidence>
<dbReference type="PATRIC" id="fig|49338.4.peg.416"/>
<dbReference type="AlphaFoldDB" id="A0A098AXD6"/>
<reference evidence="2" key="1">
    <citation type="submission" date="2014-07" db="EMBL/GenBank/DDBJ databases">
        <authorList>
            <person name="Hornung V.Bastian."/>
        </authorList>
    </citation>
    <scope>NUCLEOTIDE SEQUENCE</scope>
    <source>
        <strain evidence="2">PCE-S</strain>
    </source>
</reference>
<feature type="transmembrane region" description="Helical" evidence="1">
    <location>
        <begin position="175"/>
        <end position="196"/>
    </location>
</feature>
<dbReference type="EMBL" id="LK996017">
    <property type="protein sequence ID" value="CDX00276.1"/>
    <property type="molecule type" value="Genomic_DNA"/>
</dbReference>
<accession>A0A098AXD6</accession>
<name>A0A098AXD6_DESHA</name>
<dbReference type="Pfam" id="PF04143">
    <property type="entry name" value="Sulf_transp"/>
    <property type="match status" value="1"/>
</dbReference>
<gene>
    <name evidence="2" type="ORF">DPCES_0389</name>
</gene>
<feature type="transmembrane region" description="Helical" evidence="1">
    <location>
        <begin position="109"/>
        <end position="129"/>
    </location>
</feature>
<dbReference type="InterPro" id="IPR007272">
    <property type="entry name" value="Sulf_transp_TsuA/YedE"/>
</dbReference>
<organism evidence="2">
    <name type="scientific">Desulfitobacterium hafniense</name>
    <name type="common">Desulfitobacterium frappieri</name>
    <dbReference type="NCBI Taxonomy" id="49338"/>
    <lineage>
        <taxon>Bacteria</taxon>
        <taxon>Bacillati</taxon>
        <taxon>Bacillota</taxon>
        <taxon>Clostridia</taxon>
        <taxon>Eubacteriales</taxon>
        <taxon>Desulfitobacteriaceae</taxon>
        <taxon>Desulfitobacterium</taxon>
    </lineage>
</organism>
<keyword evidence="1" id="KW-0812">Transmembrane</keyword>
<dbReference type="RefSeq" id="WP_144677467.1">
    <property type="nucleotide sequence ID" value="NZ_LK996017.1"/>
</dbReference>
<keyword evidence="1" id="KW-0472">Membrane</keyword>
<feature type="transmembrane region" description="Helical" evidence="1">
    <location>
        <begin position="136"/>
        <end position="155"/>
    </location>
</feature>
<protein>
    <submittedName>
        <fullName evidence="2">Transporter</fullName>
    </submittedName>
</protein>
<feature type="transmembrane region" description="Helical" evidence="1">
    <location>
        <begin position="12"/>
        <end position="45"/>
    </location>
</feature>
<evidence type="ECO:0000256" key="1">
    <source>
        <dbReference type="SAM" id="Phobius"/>
    </source>
</evidence>
<feature type="transmembrane region" description="Helical" evidence="1">
    <location>
        <begin position="66"/>
        <end position="89"/>
    </location>
</feature>